<dbReference type="SUPFAM" id="SSF46785">
    <property type="entry name" value="Winged helix' DNA-binding domain"/>
    <property type="match status" value="1"/>
</dbReference>
<keyword evidence="3" id="KW-0804">Transcription</keyword>
<keyword evidence="6" id="KW-1185">Reference proteome</keyword>
<dbReference type="Proteomes" id="UP001320148">
    <property type="component" value="Chromosome"/>
</dbReference>
<dbReference type="SMART" id="SM00347">
    <property type="entry name" value="HTH_MARR"/>
    <property type="match status" value="1"/>
</dbReference>
<dbReference type="Gene3D" id="1.10.10.10">
    <property type="entry name" value="Winged helix-like DNA-binding domain superfamily/Winged helix DNA-binding domain"/>
    <property type="match status" value="1"/>
</dbReference>
<dbReference type="Pfam" id="PF12802">
    <property type="entry name" value="MarR_2"/>
    <property type="match status" value="1"/>
</dbReference>
<dbReference type="InterPro" id="IPR011991">
    <property type="entry name" value="ArsR-like_HTH"/>
</dbReference>
<keyword evidence="2" id="KW-0238">DNA-binding</keyword>
<reference evidence="5 6" key="1">
    <citation type="submission" date="2021-02" db="EMBL/GenBank/DDBJ databases">
        <title>Complete genome of Desulfoluna sp. strain ASN36.</title>
        <authorList>
            <person name="Takahashi A."/>
            <person name="Kojima H."/>
            <person name="Fukui M."/>
        </authorList>
    </citation>
    <scope>NUCLEOTIDE SEQUENCE [LARGE SCALE GENOMIC DNA]</scope>
    <source>
        <strain evidence="5 6">ASN36</strain>
    </source>
</reference>
<dbReference type="RefSeq" id="WP_236889673.1">
    <property type="nucleotide sequence ID" value="NZ_AP024488.1"/>
</dbReference>
<evidence type="ECO:0000256" key="3">
    <source>
        <dbReference type="ARBA" id="ARBA00023163"/>
    </source>
</evidence>
<name>A0ABM7PL37_9BACT</name>
<evidence type="ECO:0000259" key="4">
    <source>
        <dbReference type="PROSITE" id="PS50995"/>
    </source>
</evidence>
<dbReference type="InterPro" id="IPR000835">
    <property type="entry name" value="HTH_MarR-typ"/>
</dbReference>
<dbReference type="PRINTS" id="PR00598">
    <property type="entry name" value="HTHMARR"/>
</dbReference>
<evidence type="ECO:0000313" key="5">
    <source>
        <dbReference type="EMBL" id="BCS98267.1"/>
    </source>
</evidence>
<sequence>MSIKKHNVLYHLSRIRRNAFALLERGMKEVGVHDLPPSYGDILHLLLTKGPLQPGDIARCTGKDKSTISAALKSLEGSGYVSRGRKQGDGRKVLIHPTRRCKKLSEDVSALSTRLEETLFQGMGDEETTTLLMLLDKVAANIEGRKKAMGG</sequence>
<organism evidence="5 6">
    <name type="scientific">Desulfoluna limicola</name>
    <dbReference type="NCBI Taxonomy" id="2810562"/>
    <lineage>
        <taxon>Bacteria</taxon>
        <taxon>Pseudomonadati</taxon>
        <taxon>Thermodesulfobacteriota</taxon>
        <taxon>Desulfobacteria</taxon>
        <taxon>Desulfobacterales</taxon>
        <taxon>Desulfolunaceae</taxon>
        <taxon>Desulfoluna</taxon>
    </lineage>
</organism>
<evidence type="ECO:0000256" key="1">
    <source>
        <dbReference type="ARBA" id="ARBA00023015"/>
    </source>
</evidence>
<evidence type="ECO:0000313" key="6">
    <source>
        <dbReference type="Proteomes" id="UP001320148"/>
    </source>
</evidence>
<dbReference type="InterPro" id="IPR036390">
    <property type="entry name" value="WH_DNA-bd_sf"/>
</dbReference>
<dbReference type="PANTHER" id="PTHR42756">
    <property type="entry name" value="TRANSCRIPTIONAL REGULATOR, MARR"/>
    <property type="match status" value="1"/>
</dbReference>
<gene>
    <name evidence="5" type="ORF">DSLASN_38990</name>
</gene>
<dbReference type="EMBL" id="AP024488">
    <property type="protein sequence ID" value="BCS98267.1"/>
    <property type="molecule type" value="Genomic_DNA"/>
</dbReference>
<feature type="domain" description="HTH marR-type" evidence="4">
    <location>
        <begin position="5"/>
        <end position="140"/>
    </location>
</feature>
<dbReference type="CDD" id="cd00090">
    <property type="entry name" value="HTH_ARSR"/>
    <property type="match status" value="1"/>
</dbReference>
<dbReference type="InterPro" id="IPR036388">
    <property type="entry name" value="WH-like_DNA-bd_sf"/>
</dbReference>
<evidence type="ECO:0000256" key="2">
    <source>
        <dbReference type="ARBA" id="ARBA00023125"/>
    </source>
</evidence>
<dbReference type="PROSITE" id="PS50995">
    <property type="entry name" value="HTH_MARR_2"/>
    <property type="match status" value="1"/>
</dbReference>
<keyword evidence="1" id="KW-0805">Transcription regulation</keyword>
<accession>A0ABM7PL37</accession>
<proteinExistence type="predicted"/>
<dbReference type="PANTHER" id="PTHR42756:SF1">
    <property type="entry name" value="TRANSCRIPTIONAL REPRESSOR OF EMRAB OPERON"/>
    <property type="match status" value="1"/>
</dbReference>
<protein>
    <submittedName>
        <fullName evidence="5">MarR family transcriptional regulator</fullName>
    </submittedName>
</protein>